<organism evidence="1 2">
    <name type="scientific">Plakobranchus ocellatus</name>
    <dbReference type="NCBI Taxonomy" id="259542"/>
    <lineage>
        <taxon>Eukaryota</taxon>
        <taxon>Metazoa</taxon>
        <taxon>Spiralia</taxon>
        <taxon>Lophotrochozoa</taxon>
        <taxon>Mollusca</taxon>
        <taxon>Gastropoda</taxon>
        <taxon>Heterobranchia</taxon>
        <taxon>Euthyneura</taxon>
        <taxon>Panpulmonata</taxon>
        <taxon>Sacoglossa</taxon>
        <taxon>Placobranchoidea</taxon>
        <taxon>Plakobranchidae</taxon>
        <taxon>Plakobranchus</taxon>
    </lineage>
</organism>
<keyword evidence="2" id="KW-1185">Reference proteome</keyword>
<dbReference type="AlphaFoldDB" id="A0AAV3Z348"/>
<accession>A0AAV3Z348</accession>
<dbReference type="Proteomes" id="UP000735302">
    <property type="component" value="Unassembled WGS sequence"/>
</dbReference>
<evidence type="ECO:0000313" key="1">
    <source>
        <dbReference type="EMBL" id="GFN89034.1"/>
    </source>
</evidence>
<gene>
    <name evidence="1" type="ORF">PoB_001554000</name>
</gene>
<dbReference type="EMBL" id="BLXT01001909">
    <property type="protein sequence ID" value="GFN89034.1"/>
    <property type="molecule type" value="Genomic_DNA"/>
</dbReference>
<reference evidence="1 2" key="1">
    <citation type="journal article" date="2021" name="Elife">
        <title>Chloroplast acquisition without the gene transfer in kleptoplastic sea slugs, Plakobranchus ocellatus.</title>
        <authorList>
            <person name="Maeda T."/>
            <person name="Takahashi S."/>
            <person name="Yoshida T."/>
            <person name="Shimamura S."/>
            <person name="Takaki Y."/>
            <person name="Nagai Y."/>
            <person name="Toyoda A."/>
            <person name="Suzuki Y."/>
            <person name="Arimoto A."/>
            <person name="Ishii H."/>
            <person name="Satoh N."/>
            <person name="Nishiyama T."/>
            <person name="Hasebe M."/>
            <person name="Maruyama T."/>
            <person name="Minagawa J."/>
            <person name="Obokata J."/>
            <person name="Shigenobu S."/>
        </authorList>
    </citation>
    <scope>NUCLEOTIDE SEQUENCE [LARGE SCALE GENOMIC DNA]</scope>
</reference>
<evidence type="ECO:0000313" key="2">
    <source>
        <dbReference type="Proteomes" id="UP000735302"/>
    </source>
</evidence>
<feature type="non-terminal residue" evidence="1">
    <location>
        <position position="1"/>
    </location>
</feature>
<comment type="caution">
    <text evidence="1">The sequence shown here is derived from an EMBL/GenBank/DDBJ whole genome shotgun (WGS) entry which is preliminary data.</text>
</comment>
<sequence>SRPSVVIQTGRLPSNVLRKAPHIRDGLHSTHRADLVSRCSARSTNLCRVSHSRRTLRYSRTRRRSSTTPSKQSDCLLLPAEGCSVDAPV</sequence>
<protein>
    <submittedName>
        <fullName evidence="1">Uncharacterized protein</fullName>
    </submittedName>
</protein>
<proteinExistence type="predicted"/>
<name>A0AAV3Z348_9GAST</name>
<feature type="non-terminal residue" evidence="1">
    <location>
        <position position="89"/>
    </location>
</feature>